<comment type="caution">
    <text evidence="2">The sequence shown here is derived from an EMBL/GenBank/DDBJ whole genome shotgun (WGS) entry which is preliminary data.</text>
</comment>
<dbReference type="RefSeq" id="WP_054405884.1">
    <property type="nucleotide sequence ID" value="NZ_FOYA01000004.1"/>
</dbReference>
<sequence>METKSTSNQTSAQITAYNSKTQYAELNGRKLAYRSIGKGPAIILVNRFRGTLDTWDPLFLDNLAQNFRVITFDYTGIGHSSGTLPTDLSFVAQDIKDLATHLNLSKITVMGWSYGGLVSQITAIKFPKLVEKLILIGTGPLGKREVPLEPLFLETAIKPEYDLNDEIILFFEPLSESSKKEAQASHDRIAQRIDRSKVPSAADVLQRYVQGAEAAHEDKAGMLEELKATTIPILVVSGDHDISFAIENWFPLLRILTTAQFIIFPLTGHAPQHQFPGLVANYINSFLKE</sequence>
<dbReference type="SUPFAM" id="SSF53474">
    <property type="entry name" value="alpha/beta-Hydrolases"/>
    <property type="match status" value="1"/>
</dbReference>
<evidence type="ECO:0000313" key="3">
    <source>
        <dbReference type="Proteomes" id="UP000037755"/>
    </source>
</evidence>
<dbReference type="OrthoDB" id="9773293at2"/>
<dbReference type="PATRIC" id="fig|1202724.3.peg.276"/>
<reference evidence="2 3" key="1">
    <citation type="submission" date="2015-08" db="EMBL/GenBank/DDBJ databases">
        <title>Whole genome sequence of Flavobacterium akiainvivens IK-1T, from decaying Wikstroemia oahuensis, an endemic Hawaiian shrub.</title>
        <authorList>
            <person name="Wan X."/>
            <person name="Hou S."/>
            <person name="Saito J."/>
            <person name="Donachie S."/>
        </authorList>
    </citation>
    <scope>NUCLEOTIDE SEQUENCE [LARGE SCALE GENOMIC DNA]</scope>
    <source>
        <strain evidence="2 3">IK-1</strain>
    </source>
</reference>
<evidence type="ECO:0000259" key="1">
    <source>
        <dbReference type="Pfam" id="PF00561"/>
    </source>
</evidence>
<dbReference type="Gene3D" id="3.40.50.1820">
    <property type="entry name" value="alpha/beta hydrolase"/>
    <property type="match status" value="1"/>
</dbReference>
<dbReference type="InterPro" id="IPR050266">
    <property type="entry name" value="AB_hydrolase_sf"/>
</dbReference>
<dbReference type="EMBL" id="LIYD01000005">
    <property type="protein sequence ID" value="KOS04840.1"/>
    <property type="molecule type" value="Genomic_DNA"/>
</dbReference>
<keyword evidence="3" id="KW-1185">Reference proteome</keyword>
<keyword evidence="2" id="KW-0378">Hydrolase</keyword>
<dbReference type="PANTHER" id="PTHR43798:SF5">
    <property type="entry name" value="MONOACYLGLYCEROL LIPASE ABHD6"/>
    <property type="match status" value="1"/>
</dbReference>
<dbReference type="InterPro" id="IPR029058">
    <property type="entry name" value="AB_hydrolase_fold"/>
</dbReference>
<name>A0A0M9VGT7_9FLAO</name>
<dbReference type="Pfam" id="PF00561">
    <property type="entry name" value="Abhydrolase_1"/>
    <property type="match status" value="1"/>
</dbReference>
<gene>
    <name evidence="2" type="ORF">AM493_01355</name>
</gene>
<dbReference type="Proteomes" id="UP000037755">
    <property type="component" value="Unassembled WGS sequence"/>
</dbReference>
<proteinExistence type="predicted"/>
<dbReference type="GO" id="GO:0047372">
    <property type="term" value="F:monoacylglycerol lipase activity"/>
    <property type="evidence" value="ECO:0007669"/>
    <property type="project" value="TreeGrafter"/>
</dbReference>
<protein>
    <submittedName>
        <fullName evidence="2">Alpha/beta hydrolase</fullName>
    </submittedName>
</protein>
<accession>A0A0M9VGT7</accession>
<organism evidence="2 3">
    <name type="scientific">Flavobacterium akiainvivens</name>
    <dbReference type="NCBI Taxonomy" id="1202724"/>
    <lineage>
        <taxon>Bacteria</taxon>
        <taxon>Pseudomonadati</taxon>
        <taxon>Bacteroidota</taxon>
        <taxon>Flavobacteriia</taxon>
        <taxon>Flavobacteriales</taxon>
        <taxon>Flavobacteriaceae</taxon>
        <taxon>Flavobacterium</taxon>
    </lineage>
</organism>
<dbReference type="PRINTS" id="PR00111">
    <property type="entry name" value="ABHYDROLASE"/>
</dbReference>
<dbReference type="InterPro" id="IPR000073">
    <property type="entry name" value="AB_hydrolase_1"/>
</dbReference>
<feature type="domain" description="AB hydrolase-1" evidence="1">
    <location>
        <begin position="40"/>
        <end position="274"/>
    </location>
</feature>
<evidence type="ECO:0000313" key="2">
    <source>
        <dbReference type="EMBL" id="KOS04840.1"/>
    </source>
</evidence>
<dbReference type="STRING" id="1202724.AM493_01355"/>
<dbReference type="PANTHER" id="PTHR43798">
    <property type="entry name" value="MONOACYLGLYCEROL LIPASE"/>
    <property type="match status" value="1"/>
</dbReference>
<dbReference type="GO" id="GO:0016020">
    <property type="term" value="C:membrane"/>
    <property type="evidence" value="ECO:0007669"/>
    <property type="project" value="TreeGrafter"/>
</dbReference>
<dbReference type="GO" id="GO:0046464">
    <property type="term" value="P:acylglycerol catabolic process"/>
    <property type="evidence" value="ECO:0007669"/>
    <property type="project" value="TreeGrafter"/>
</dbReference>
<dbReference type="AlphaFoldDB" id="A0A0M9VGT7"/>